<dbReference type="AlphaFoldDB" id="A0A4Q1RKU4"/>
<organism evidence="5 6">
    <name type="scientific">Blautia faecicola</name>
    <dbReference type="NCBI Taxonomy" id="2509240"/>
    <lineage>
        <taxon>Bacteria</taxon>
        <taxon>Bacillati</taxon>
        <taxon>Bacillota</taxon>
        <taxon>Clostridia</taxon>
        <taxon>Lachnospirales</taxon>
        <taxon>Lachnospiraceae</taxon>
        <taxon>Blautia</taxon>
    </lineage>
</organism>
<feature type="repeat" description="Cell wall-binding" evidence="2">
    <location>
        <begin position="187"/>
        <end position="206"/>
    </location>
</feature>
<dbReference type="OrthoDB" id="9809781at2"/>
<dbReference type="InterPro" id="IPR018337">
    <property type="entry name" value="Cell_wall/Cho-bd_repeat"/>
</dbReference>
<evidence type="ECO:0000313" key="6">
    <source>
        <dbReference type="Proteomes" id="UP000290106"/>
    </source>
</evidence>
<dbReference type="InterPro" id="IPR036366">
    <property type="entry name" value="PGBDSf"/>
</dbReference>
<comment type="caution">
    <text evidence="5">The sequence shown here is derived from an EMBL/GenBank/DDBJ whole genome shotgun (WGS) entry which is preliminary data.</text>
</comment>
<gene>
    <name evidence="5" type="ORF">ETP43_15185</name>
</gene>
<proteinExistence type="predicted"/>
<dbReference type="Proteomes" id="UP000290106">
    <property type="component" value="Unassembled WGS sequence"/>
</dbReference>
<evidence type="ECO:0000259" key="3">
    <source>
        <dbReference type="Pfam" id="PF01471"/>
    </source>
</evidence>
<name>A0A4Q1RKU4_9FIRM</name>
<dbReference type="Pfam" id="PF01473">
    <property type="entry name" value="Choline_bind_1"/>
    <property type="match status" value="1"/>
</dbReference>
<dbReference type="EMBL" id="SDKC01000001">
    <property type="protein sequence ID" value="RXS76410.1"/>
    <property type="molecule type" value="Genomic_DNA"/>
</dbReference>
<dbReference type="SUPFAM" id="SSF47090">
    <property type="entry name" value="PGBD-like"/>
    <property type="match status" value="2"/>
</dbReference>
<dbReference type="Pfam" id="PF01471">
    <property type="entry name" value="PG_binding_1"/>
    <property type="match status" value="1"/>
</dbReference>
<keyword evidence="6" id="KW-1185">Reference proteome</keyword>
<dbReference type="InterPro" id="IPR038765">
    <property type="entry name" value="Papain-like_cys_pep_sf"/>
</dbReference>
<dbReference type="InterPro" id="IPR036365">
    <property type="entry name" value="PGBD-like_sf"/>
</dbReference>
<evidence type="ECO:0000256" key="2">
    <source>
        <dbReference type="PROSITE-ProRule" id="PRU00591"/>
    </source>
</evidence>
<reference evidence="5 6" key="1">
    <citation type="submission" date="2019-01" db="EMBL/GenBank/DDBJ databases">
        <title>Blautia sp. nov. KGMB01111 isolated human feces.</title>
        <authorList>
            <person name="Park J.-E."/>
            <person name="Kim J.-S."/>
            <person name="Park S.-H."/>
        </authorList>
    </citation>
    <scope>NUCLEOTIDE SEQUENCE [LARGE SCALE GENOMIC DNA]</scope>
    <source>
        <strain evidence="5 6">KGMB01111</strain>
    </source>
</reference>
<feature type="repeat" description="Cell wall-binding" evidence="2">
    <location>
        <begin position="207"/>
        <end position="226"/>
    </location>
</feature>
<dbReference type="Gene3D" id="2.10.270.10">
    <property type="entry name" value="Cholin Binding"/>
    <property type="match status" value="1"/>
</dbReference>
<feature type="domain" description="Endolysin-like" evidence="4">
    <location>
        <begin position="31"/>
        <end position="104"/>
    </location>
</feature>
<dbReference type="SUPFAM" id="SSF69360">
    <property type="entry name" value="Cell wall binding repeat"/>
    <property type="match status" value="1"/>
</dbReference>
<protein>
    <submittedName>
        <fullName evidence="5">Peptidoglycan-binding protein</fullName>
    </submittedName>
</protein>
<dbReference type="SUPFAM" id="SSF54001">
    <property type="entry name" value="Cysteine proteinases"/>
    <property type="match status" value="1"/>
</dbReference>
<dbReference type="Pfam" id="PF25309">
    <property type="entry name" value="ELLD"/>
    <property type="match status" value="2"/>
</dbReference>
<keyword evidence="1" id="KW-0677">Repeat</keyword>
<dbReference type="Gene3D" id="3.90.1720.10">
    <property type="entry name" value="endopeptidase domain like (from Nostoc punctiforme)"/>
    <property type="match status" value="1"/>
</dbReference>
<dbReference type="RefSeq" id="WP_129259066.1">
    <property type="nucleotide sequence ID" value="NZ_SDKC01000001.1"/>
</dbReference>
<evidence type="ECO:0000313" key="5">
    <source>
        <dbReference type="EMBL" id="RXS76410.1"/>
    </source>
</evidence>
<evidence type="ECO:0000259" key="4">
    <source>
        <dbReference type="Pfam" id="PF25309"/>
    </source>
</evidence>
<sequence length="367" mass="40039">MGKIETATQWMIDLANDDSHGYDQTHRWGPDYDCSSAVISAWQYAGVPVKTKGASSTHDMKPIFLANGFTNVISSVTLSTGAGLKRGDVLHKDGHVAMYIGNNQMVAAHSNENGGISGGKTGDQTGHEISVSKYNYSTSGSNAWTSVLRYTAEAETTPTEPTTKAGEWIQASDGRWRYRHTDNTYTKNGWEFIDGSWYYFDADGWMKTGWVQVSNKWYFLYNNGVMATNKWVETYYYVGSDGAMVTNTMTPDGYIVDAAGKWDGRDAWVKRLQTALKEAGYNPGTIDGVAGSNTLAACPTLKSGSKGTLVTLLQERLYYFFGITVSGGIDGDFGTGTKNAVISFQKNCGLSADGIVGNNTWRKLLSL</sequence>
<dbReference type="Pfam" id="PF19085">
    <property type="entry name" value="Choline_bind_2"/>
    <property type="match status" value="1"/>
</dbReference>
<dbReference type="Gene3D" id="1.10.101.10">
    <property type="entry name" value="PGBD-like superfamily/PGBD"/>
    <property type="match status" value="2"/>
</dbReference>
<evidence type="ECO:0000256" key="1">
    <source>
        <dbReference type="ARBA" id="ARBA00022737"/>
    </source>
</evidence>
<dbReference type="PROSITE" id="PS51170">
    <property type="entry name" value="CW"/>
    <property type="match status" value="2"/>
</dbReference>
<dbReference type="InterPro" id="IPR002477">
    <property type="entry name" value="Peptidoglycan-bd-like"/>
</dbReference>
<dbReference type="InterPro" id="IPR057370">
    <property type="entry name" value="ELLD"/>
</dbReference>
<feature type="domain" description="Peptidoglycan binding-like" evidence="3">
    <location>
        <begin position="307"/>
        <end position="364"/>
    </location>
</feature>
<feature type="domain" description="Endolysin-like" evidence="4">
    <location>
        <begin position="107"/>
        <end position="153"/>
    </location>
</feature>
<accession>A0A4Q1RKU4</accession>